<keyword evidence="7" id="KW-1015">Disulfide bond</keyword>
<keyword evidence="2" id="KW-0719">Serine esterase</keyword>
<dbReference type="RefSeq" id="WP_179586000.1">
    <property type="nucleotide sequence ID" value="NZ_JACBYR010000001.1"/>
</dbReference>
<evidence type="ECO:0000256" key="7">
    <source>
        <dbReference type="ARBA" id="ARBA00023157"/>
    </source>
</evidence>
<keyword evidence="9" id="KW-1185">Reference proteome</keyword>
<reference evidence="8 9" key="1">
    <citation type="submission" date="2020-07" db="EMBL/GenBank/DDBJ databases">
        <title>Genomic Encyclopedia of Type Strains, Phase IV (KMG-V): Genome sequencing to study the core and pangenomes of soil and plant-associated prokaryotes.</title>
        <authorList>
            <person name="Whitman W."/>
        </authorList>
    </citation>
    <scope>NUCLEOTIDE SEQUENCE [LARGE SCALE GENOMIC DNA]</scope>
    <source>
        <strain evidence="8 9">SAS40</strain>
    </source>
</reference>
<dbReference type="EC" id="3.1.1.73" evidence="8"/>
<gene>
    <name evidence="8" type="ORF">FHW18_002091</name>
</gene>
<protein>
    <submittedName>
        <fullName evidence="8">Feruloyl esterase</fullName>
        <ecNumber evidence="8">3.1.1.73</ecNumber>
    </submittedName>
</protein>
<dbReference type="AlphaFoldDB" id="A0A7Y9ITI2"/>
<evidence type="ECO:0000256" key="5">
    <source>
        <dbReference type="ARBA" id="ARBA00022801"/>
    </source>
</evidence>
<proteinExistence type="inferred from homology"/>
<comment type="caution">
    <text evidence="8">The sequence shown here is derived from an EMBL/GenBank/DDBJ whole genome shotgun (WGS) entry which is preliminary data.</text>
</comment>
<evidence type="ECO:0000256" key="1">
    <source>
        <dbReference type="ARBA" id="ARBA00006249"/>
    </source>
</evidence>
<organism evidence="8 9">
    <name type="scientific">Pigmentiphaga litoralis</name>
    <dbReference type="NCBI Taxonomy" id="516702"/>
    <lineage>
        <taxon>Bacteria</taxon>
        <taxon>Pseudomonadati</taxon>
        <taxon>Pseudomonadota</taxon>
        <taxon>Betaproteobacteria</taxon>
        <taxon>Burkholderiales</taxon>
        <taxon>Alcaligenaceae</taxon>
        <taxon>Pigmentiphaga</taxon>
    </lineage>
</organism>
<dbReference type="Pfam" id="PF07519">
    <property type="entry name" value="Tannase"/>
    <property type="match status" value="1"/>
</dbReference>
<evidence type="ECO:0000256" key="2">
    <source>
        <dbReference type="ARBA" id="ARBA00022487"/>
    </source>
</evidence>
<dbReference type="SUPFAM" id="SSF53474">
    <property type="entry name" value="alpha/beta-Hydrolases"/>
    <property type="match status" value="1"/>
</dbReference>
<dbReference type="InterPro" id="IPR029058">
    <property type="entry name" value="AB_hydrolase_fold"/>
</dbReference>
<evidence type="ECO:0000313" key="8">
    <source>
        <dbReference type="EMBL" id="NYE82820.1"/>
    </source>
</evidence>
<evidence type="ECO:0000256" key="3">
    <source>
        <dbReference type="ARBA" id="ARBA00022723"/>
    </source>
</evidence>
<keyword evidence="6" id="KW-0106">Calcium</keyword>
<keyword evidence="5 8" id="KW-0378">Hydrolase</keyword>
<comment type="similarity">
    <text evidence="1">Belongs to the tannase family.</text>
</comment>
<name>A0A7Y9ITI2_9BURK</name>
<accession>A0A7Y9ITI2</accession>
<dbReference type="PANTHER" id="PTHR33938:SF15">
    <property type="entry name" value="FERULOYL ESTERASE B-RELATED"/>
    <property type="match status" value="1"/>
</dbReference>
<keyword evidence="3" id="KW-0479">Metal-binding</keyword>
<evidence type="ECO:0000256" key="4">
    <source>
        <dbReference type="ARBA" id="ARBA00022729"/>
    </source>
</evidence>
<evidence type="ECO:0000313" key="9">
    <source>
        <dbReference type="Proteomes" id="UP000542125"/>
    </source>
</evidence>
<evidence type="ECO:0000256" key="6">
    <source>
        <dbReference type="ARBA" id="ARBA00022837"/>
    </source>
</evidence>
<dbReference type="PANTHER" id="PTHR33938">
    <property type="entry name" value="FERULOYL ESTERASE B-RELATED"/>
    <property type="match status" value="1"/>
</dbReference>
<dbReference type="InterPro" id="IPR011118">
    <property type="entry name" value="Tannase/feruloyl_esterase"/>
</dbReference>
<sequence>MTTPHPIKPLARHVSMAIALAITVAGCGGDDNDDTPVPPVQPTAAQSCTSLQTMKTAEFEVTGVTTTLVNASTTAPFTVPTTTGTVTTPFCRVEGTAKSNAASNIKFELWLPVKERWNGKFAGTASGGSAGSISYGTLAAHYRLDYASIAHDNGHVSTGFDQTWAYDPATKSLKMEQIVDWASRAQHVVTVVGKQMTAAFYASAPKYAYYNGCSQSGHHGMMEVQRYPDDYDGVIAGAHTSDWTTNMASQAWVAYKQFENNGAGAITKAQYAEVNKAVLAKCDGKPGIDHLVDGVLDDPRLCTFDPAEVQCTGAVGEAATCLKPTQVTALRAMYQGHKTPSGDTVAVPYPVGLETGTFWPTNLTTPTAPQGSWADYIRYPLFVNPNYDFATFNFDLDPLTARTKLRPIYDAFETNLKPFQNRNGKLLMYHGWADSLISPVLSIDYWNAIRTRMGAGEVDKFARMYMIPGVDHCTGGTGTGNFSMMDALANWVEKGVAPDGTTAANTVVASANDGRTRPLCPYPQIAKYKGTGDVKVAANFSCQAP</sequence>
<dbReference type="Proteomes" id="UP000542125">
    <property type="component" value="Unassembled WGS sequence"/>
</dbReference>
<dbReference type="GO" id="GO:0046872">
    <property type="term" value="F:metal ion binding"/>
    <property type="evidence" value="ECO:0007669"/>
    <property type="project" value="UniProtKB-KW"/>
</dbReference>
<keyword evidence="4" id="KW-0732">Signal</keyword>
<dbReference type="EMBL" id="JACBYR010000001">
    <property type="protein sequence ID" value="NYE82820.1"/>
    <property type="molecule type" value="Genomic_DNA"/>
</dbReference>
<dbReference type="GO" id="GO:0030600">
    <property type="term" value="F:feruloyl esterase activity"/>
    <property type="evidence" value="ECO:0007669"/>
    <property type="project" value="UniProtKB-EC"/>
</dbReference>